<protein>
    <recommendedName>
        <fullName evidence="10">Solute carrier family 23 member 1</fullName>
    </recommendedName>
</protein>
<evidence type="ECO:0000256" key="4">
    <source>
        <dbReference type="ARBA" id="ARBA00022989"/>
    </source>
</evidence>
<name>A0ABD0KXY6_9CAEN</name>
<feature type="transmembrane region" description="Helical" evidence="7">
    <location>
        <begin position="246"/>
        <end position="269"/>
    </location>
</feature>
<evidence type="ECO:0000256" key="6">
    <source>
        <dbReference type="SAM" id="MobiDB-lite"/>
    </source>
</evidence>
<keyword evidence="5 7" id="KW-0472">Membrane</keyword>
<feature type="region of interest" description="Disordered" evidence="6">
    <location>
        <begin position="21"/>
        <end position="45"/>
    </location>
</feature>
<feature type="transmembrane region" description="Helical" evidence="7">
    <location>
        <begin position="350"/>
        <end position="372"/>
    </location>
</feature>
<evidence type="ECO:0000256" key="3">
    <source>
        <dbReference type="ARBA" id="ARBA00022692"/>
    </source>
</evidence>
<keyword evidence="4 7" id="KW-1133">Transmembrane helix</keyword>
<dbReference type="EMBL" id="JACVVK020000108">
    <property type="protein sequence ID" value="KAK7491992.1"/>
    <property type="molecule type" value="Genomic_DNA"/>
</dbReference>
<feature type="transmembrane region" description="Helical" evidence="7">
    <location>
        <begin position="290"/>
        <end position="312"/>
    </location>
</feature>
<evidence type="ECO:0000256" key="1">
    <source>
        <dbReference type="ARBA" id="ARBA00004141"/>
    </source>
</evidence>
<accession>A0ABD0KXY6</accession>
<dbReference type="AlphaFoldDB" id="A0ABD0KXY6"/>
<dbReference type="PANTHER" id="PTHR11119">
    <property type="entry name" value="XANTHINE-URACIL / VITAMIN C PERMEASE FAMILY MEMBER"/>
    <property type="match status" value="1"/>
</dbReference>
<evidence type="ECO:0000256" key="5">
    <source>
        <dbReference type="ARBA" id="ARBA00023136"/>
    </source>
</evidence>
<evidence type="ECO:0000313" key="9">
    <source>
        <dbReference type="Proteomes" id="UP001519460"/>
    </source>
</evidence>
<feature type="transmembrane region" description="Helical" evidence="7">
    <location>
        <begin position="438"/>
        <end position="460"/>
    </location>
</feature>
<evidence type="ECO:0008006" key="10">
    <source>
        <dbReference type="Google" id="ProtNLM"/>
    </source>
</evidence>
<sequence length="616" mass="64898">SQDGVEGQDYKVRLEDARCPGLDVANGDEEDKASNSPLPLTPEEPDMMYTLGDTVPLPLCILLGVQHFLMSFLSTPPLPLFLSGPLCMAGDEVGISELIGVNIVSAGIATLMQTTLGVRLPIVQGNSVAFLAPTLAILSLPRWQCPPVVTVNDTDAGLATFLNITTGNGSSLFVLTGSAEHKTIWQSRLAEVNGAILVAALLQVGLGFSGVLGAMLRYMGPLCIAPTIALIGLSLFEAAAQMAAGLWWIAILTVILVVVFSQCLDRVSVPIPCFSRRGHGVQRTTFRLKLFALFPVLLAVVISWLLCLVLTLTDVLPRDPEEWGHAARTDTNQRVLQQAPWVRIPYPGQWGVPTVTTAAVLGMMAGVLASILESVGDYYACAQVSAAPPPPHHAVNRGIGTEGLCCMIAAGLGAGSGSTSYSQNIAALGITKVASRGVILVCGMLLVGLGCVGKVGALFVTISKPIIGGLFIALFGMITAVGLSHLHHVDLLKQRNMCVLGLSLFLGLSVPNWVAKNKDAINTGSPVADQIFEVLLSTAMVVGGLVGFVLDNVLPGTDEERGIFRGRSTTTAANGEKITVSTGVYRLPFLDYFGVFSRLPCLGRLPFLPGAKIQSA</sequence>
<evidence type="ECO:0000256" key="7">
    <source>
        <dbReference type="SAM" id="Phobius"/>
    </source>
</evidence>
<comment type="subcellular location">
    <subcellularLocation>
        <location evidence="1">Membrane</location>
        <topology evidence="1">Multi-pass membrane protein</topology>
    </subcellularLocation>
</comment>
<gene>
    <name evidence="8" type="ORF">BaRGS_00016838</name>
</gene>
<reference evidence="8 9" key="1">
    <citation type="journal article" date="2023" name="Sci. Data">
        <title>Genome assembly of the Korean intertidal mud-creeper Batillaria attramentaria.</title>
        <authorList>
            <person name="Patra A.K."/>
            <person name="Ho P.T."/>
            <person name="Jun S."/>
            <person name="Lee S.J."/>
            <person name="Kim Y."/>
            <person name="Won Y.J."/>
        </authorList>
    </citation>
    <scope>NUCLEOTIDE SEQUENCE [LARGE SCALE GENOMIC DNA]</scope>
    <source>
        <strain evidence="8">Wonlab-2016</strain>
    </source>
</reference>
<organism evidence="8 9">
    <name type="scientific">Batillaria attramentaria</name>
    <dbReference type="NCBI Taxonomy" id="370345"/>
    <lineage>
        <taxon>Eukaryota</taxon>
        <taxon>Metazoa</taxon>
        <taxon>Spiralia</taxon>
        <taxon>Lophotrochozoa</taxon>
        <taxon>Mollusca</taxon>
        <taxon>Gastropoda</taxon>
        <taxon>Caenogastropoda</taxon>
        <taxon>Sorbeoconcha</taxon>
        <taxon>Cerithioidea</taxon>
        <taxon>Batillariidae</taxon>
        <taxon>Batillaria</taxon>
    </lineage>
</organism>
<proteinExistence type="inferred from homology"/>
<keyword evidence="3 7" id="KW-0812">Transmembrane</keyword>
<dbReference type="InterPro" id="IPR006043">
    <property type="entry name" value="NCS2"/>
</dbReference>
<feature type="non-terminal residue" evidence="8">
    <location>
        <position position="1"/>
    </location>
</feature>
<evidence type="ECO:0000313" key="8">
    <source>
        <dbReference type="EMBL" id="KAK7491992.1"/>
    </source>
</evidence>
<dbReference type="GO" id="GO:0016020">
    <property type="term" value="C:membrane"/>
    <property type="evidence" value="ECO:0007669"/>
    <property type="project" value="UniProtKB-SubCell"/>
</dbReference>
<comment type="caution">
    <text evidence="8">The sequence shown here is derived from an EMBL/GenBank/DDBJ whole genome shotgun (WGS) entry which is preliminary data.</text>
</comment>
<feature type="transmembrane region" description="Helical" evidence="7">
    <location>
        <begin position="466"/>
        <end position="486"/>
    </location>
</feature>
<dbReference type="Proteomes" id="UP001519460">
    <property type="component" value="Unassembled WGS sequence"/>
</dbReference>
<comment type="similarity">
    <text evidence="2">Belongs to the nucleobase:cation symporter-2 (NCS2) (TC 2.A.40) family.</text>
</comment>
<dbReference type="Pfam" id="PF00860">
    <property type="entry name" value="Xan_ur_permease"/>
    <property type="match status" value="1"/>
</dbReference>
<keyword evidence="9" id="KW-1185">Reference proteome</keyword>
<feature type="transmembrane region" description="Helical" evidence="7">
    <location>
        <begin position="534"/>
        <end position="554"/>
    </location>
</feature>
<evidence type="ECO:0000256" key="2">
    <source>
        <dbReference type="ARBA" id="ARBA00008821"/>
    </source>
</evidence>
<feature type="transmembrane region" description="Helical" evidence="7">
    <location>
        <begin position="194"/>
        <end position="215"/>
    </location>
</feature>
<feature type="transmembrane region" description="Helical" evidence="7">
    <location>
        <begin position="498"/>
        <end position="514"/>
    </location>
</feature>